<accession>A0A7Y0HEV1</accession>
<dbReference type="FunFam" id="3.40.50.1860:FF:000001">
    <property type="entry name" value="Glutamate racemase"/>
    <property type="match status" value="1"/>
</dbReference>
<feature type="binding site" evidence="7">
    <location>
        <begin position="41"/>
        <end position="42"/>
    </location>
    <ligand>
        <name>substrate</name>
    </ligand>
</feature>
<dbReference type="EC" id="5.1.1.3" evidence="2 7"/>
<dbReference type="GO" id="GO:0008360">
    <property type="term" value="P:regulation of cell shape"/>
    <property type="evidence" value="ECO:0007669"/>
    <property type="project" value="UniProtKB-KW"/>
</dbReference>
<evidence type="ECO:0000256" key="4">
    <source>
        <dbReference type="ARBA" id="ARBA00022984"/>
    </source>
</evidence>
<evidence type="ECO:0000256" key="3">
    <source>
        <dbReference type="ARBA" id="ARBA00022960"/>
    </source>
</evidence>
<name>A0A7Y0HEV1_9GAMM</name>
<dbReference type="InterPro" id="IPR018187">
    <property type="entry name" value="Asp/Glu_racemase_AS_1"/>
</dbReference>
<dbReference type="GO" id="GO:0009252">
    <property type="term" value="P:peptidoglycan biosynthetic process"/>
    <property type="evidence" value="ECO:0007669"/>
    <property type="project" value="UniProtKB-UniRule"/>
</dbReference>
<evidence type="ECO:0000256" key="6">
    <source>
        <dbReference type="ARBA" id="ARBA00023316"/>
    </source>
</evidence>
<evidence type="ECO:0000256" key="7">
    <source>
        <dbReference type="HAMAP-Rule" id="MF_00258"/>
    </source>
</evidence>
<dbReference type="NCBIfam" id="TIGR00067">
    <property type="entry name" value="glut_race"/>
    <property type="match status" value="1"/>
</dbReference>
<keyword evidence="6 7" id="KW-0961">Cell wall biogenesis/degradation</keyword>
<feature type="active site" description="Proton donor/acceptor" evidence="7">
    <location>
        <position position="185"/>
    </location>
</feature>
<feature type="binding site" evidence="7">
    <location>
        <begin position="75"/>
        <end position="76"/>
    </location>
    <ligand>
        <name>substrate</name>
    </ligand>
</feature>
<evidence type="ECO:0000313" key="8">
    <source>
        <dbReference type="EMBL" id="NMM42564.1"/>
    </source>
</evidence>
<dbReference type="EMBL" id="JABBMT010000044">
    <property type="protein sequence ID" value="NMM42564.1"/>
    <property type="molecule type" value="Genomic_DNA"/>
</dbReference>
<dbReference type="RefSeq" id="WP_169021467.1">
    <property type="nucleotide sequence ID" value="NZ_JABBMT010000044.1"/>
</dbReference>
<dbReference type="InterPro" id="IPR001920">
    <property type="entry name" value="Asp/Glu_race"/>
</dbReference>
<keyword evidence="5 7" id="KW-0413">Isomerase</keyword>
<evidence type="ECO:0000256" key="1">
    <source>
        <dbReference type="ARBA" id="ARBA00001602"/>
    </source>
</evidence>
<evidence type="ECO:0000313" key="9">
    <source>
        <dbReference type="Proteomes" id="UP000570493"/>
    </source>
</evidence>
<dbReference type="Proteomes" id="UP000570493">
    <property type="component" value="Unassembled WGS sequence"/>
</dbReference>
<dbReference type="GO" id="GO:0008881">
    <property type="term" value="F:glutamate racemase activity"/>
    <property type="evidence" value="ECO:0007669"/>
    <property type="project" value="UniProtKB-UniRule"/>
</dbReference>
<dbReference type="InterPro" id="IPR004391">
    <property type="entry name" value="Glu_race"/>
</dbReference>
<dbReference type="HAMAP" id="MF_00258">
    <property type="entry name" value="Glu_racemase"/>
    <property type="match status" value="1"/>
</dbReference>
<dbReference type="SUPFAM" id="SSF53681">
    <property type="entry name" value="Aspartate/glutamate racemase"/>
    <property type="match status" value="2"/>
</dbReference>
<comment type="caution">
    <text evidence="8">The sequence shown here is derived from an EMBL/GenBank/DDBJ whole genome shotgun (WGS) entry which is preliminary data.</text>
</comment>
<dbReference type="InterPro" id="IPR033134">
    <property type="entry name" value="Asp/Glu_racemase_AS_2"/>
</dbReference>
<dbReference type="PROSITE" id="PS00923">
    <property type="entry name" value="ASP_GLU_RACEMASE_1"/>
    <property type="match status" value="1"/>
</dbReference>
<sequence>MSPHIMVFDSGIGGTTVLKHIQQYIPDGRYSYFMDNAYLPYGKLSQQTIIQRLSGLLIFIETQQLHVDVLVIACNTASTSALSALRELTTIPIVGVVPAIKPAALLSKSQHIALLATPATVESSYTQQLISQHGQAVTVHLYASVELVALAEQTYQSKKIMQDKLVAELDSLAIDNRVDVIVLGCTHFPILAKGLNEYFNSTVLLLDSGVAIAKRVCAILTEHNIDWSNELDTNKCTGKKKPLRYYATASIYVDKQPVELVTLIDPTQNEKS</sequence>
<dbReference type="UniPathway" id="UPA00219"/>
<comment type="pathway">
    <text evidence="7">Cell wall biogenesis; peptidoglycan biosynthesis.</text>
</comment>
<keyword evidence="3 7" id="KW-0133">Cell shape</keyword>
<dbReference type="AlphaFoldDB" id="A0A7Y0HEV1"/>
<reference evidence="8" key="1">
    <citation type="submission" date="2020-04" db="EMBL/GenBank/DDBJ databases">
        <title>Genome Sequencing for Pseudoaltermonas arctica.</title>
        <authorList>
            <person name="Elkins N.S."/>
        </authorList>
    </citation>
    <scope>NUCLEOTIDE SEQUENCE [LARGE SCALE GENOMIC DNA]</scope>
    <source>
        <strain evidence="8">NEC-BIFX-2020_0012</strain>
    </source>
</reference>
<gene>
    <name evidence="7" type="primary">murI</name>
    <name evidence="8" type="ORF">HHO47_17555</name>
</gene>
<dbReference type="PROSITE" id="PS00924">
    <property type="entry name" value="ASP_GLU_RACEMASE_2"/>
    <property type="match status" value="1"/>
</dbReference>
<protein>
    <recommendedName>
        <fullName evidence="2 7">Glutamate racemase</fullName>
        <ecNumber evidence="2 7">5.1.1.3</ecNumber>
    </recommendedName>
</protein>
<dbReference type="PANTHER" id="PTHR21198">
    <property type="entry name" value="GLUTAMATE RACEMASE"/>
    <property type="match status" value="1"/>
</dbReference>
<feature type="binding site" evidence="7">
    <location>
        <begin position="186"/>
        <end position="187"/>
    </location>
    <ligand>
        <name>substrate</name>
    </ligand>
</feature>
<evidence type="ECO:0000256" key="5">
    <source>
        <dbReference type="ARBA" id="ARBA00023235"/>
    </source>
</evidence>
<dbReference type="Pfam" id="PF01177">
    <property type="entry name" value="Asp_Glu_race"/>
    <property type="match status" value="1"/>
</dbReference>
<feature type="binding site" evidence="7">
    <location>
        <begin position="9"/>
        <end position="10"/>
    </location>
    <ligand>
        <name>substrate</name>
    </ligand>
</feature>
<comment type="catalytic activity">
    <reaction evidence="1 7">
        <text>L-glutamate = D-glutamate</text>
        <dbReference type="Rhea" id="RHEA:12813"/>
        <dbReference type="ChEBI" id="CHEBI:29985"/>
        <dbReference type="ChEBI" id="CHEBI:29986"/>
        <dbReference type="EC" id="5.1.1.3"/>
    </reaction>
</comment>
<keyword evidence="9" id="KW-1185">Reference proteome</keyword>
<organism evidence="8 9">
    <name type="scientific">Pseudoalteromonas arctica</name>
    <dbReference type="NCBI Taxonomy" id="394751"/>
    <lineage>
        <taxon>Bacteria</taxon>
        <taxon>Pseudomonadati</taxon>
        <taxon>Pseudomonadota</taxon>
        <taxon>Gammaproteobacteria</taxon>
        <taxon>Alteromonadales</taxon>
        <taxon>Pseudoalteromonadaceae</taxon>
        <taxon>Pseudoalteromonas</taxon>
    </lineage>
</organism>
<comment type="similarity">
    <text evidence="7">Belongs to the aspartate/glutamate racemases family.</text>
</comment>
<proteinExistence type="inferred from homology"/>
<dbReference type="InterPro" id="IPR015942">
    <property type="entry name" value="Asp/Glu/hydantoin_racemase"/>
</dbReference>
<keyword evidence="4 7" id="KW-0573">Peptidoglycan synthesis</keyword>
<dbReference type="GO" id="GO:0071555">
    <property type="term" value="P:cell wall organization"/>
    <property type="evidence" value="ECO:0007669"/>
    <property type="project" value="UniProtKB-KW"/>
</dbReference>
<evidence type="ECO:0000256" key="2">
    <source>
        <dbReference type="ARBA" id="ARBA00013090"/>
    </source>
</evidence>
<comment type="function">
    <text evidence="7">Provides the (R)-glutamate required for cell wall biosynthesis.</text>
</comment>
<feature type="active site" description="Proton donor/acceptor" evidence="7">
    <location>
        <position position="74"/>
    </location>
</feature>
<dbReference type="PANTHER" id="PTHR21198:SF2">
    <property type="entry name" value="GLUTAMATE RACEMASE"/>
    <property type="match status" value="1"/>
</dbReference>
<dbReference type="Gene3D" id="3.40.50.1860">
    <property type="match status" value="2"/>
</dbReference>